<proteinExistence type="predicted"/>
<sequence>MDTLLIVFIHGFLGRSTNFFTFPDSLRRELSKTHSKVKTIVYPTYDTIGDLSDAVVYFNRWLKERVNERKQDGGSVKAALCGHSMGGLLMADALLRLQGERKGNAQLFPQIIACIAFDTPVSWFCGVSWQFLIRTSVLRYREASFHVAFCANSVGCPRTLYKVSEAHMAELLDDMLGVDRKAGTIAKVGGLGRILGRICYALDIFDPAQREKRNEGMIKMEKEHGLIFRVFYQTGPVRTFIEVPSRHENHWKPAPNDMPNNVILGHLTMFHEAFNDNRPKLLQETVEVIKTAVRRNA</sequence>
<organism evidence="1 2">
    <name type="scientific">Pluteus cervinus</name>
    <dbReference type="NCBI Taxonomy" id="181527"/>
    <lineage>
        <taxon>Eukaryota</taxon>
        <taxon>Fungi</taxon>
        <taxon>Dikarya</taxon>
        <taxon>Basidiomycota</taxon>
        <taxon>Agaricomycotina</taxon>
        <taxon>Agaricomycetes</taxon>
        <taxon>Agaricomycetidae</taxon>
        <taxon>Agaricales</taxon>
        <taxon>Pluteineae</taxon>
        <taxon>Pluteaceae</taxon>
        <taxon>Pluteus</taxon>
    </lineage>
</organism>
<name>A0ACD3AZP4_9AGAR</name>
<protein>
    <submittedName>
        <fullName evidence="1">Uncharacterized protein</fullName>
    </submittedName>
</protein>
<evidence type="ECO:0000313" key="2">
    <source>
        <dbReference type="Proteomes" id="UP000308600"/>
    </source>
</evidence>
<accession>A0ACD3AZP4</accession>
<evidence type="ECO:0000313" key="1">
    <source>
        <dbReference type="EMBL" id="TFK71066.1"/>
    </source>
</evidence>
<gene>
    <name evidence="1" type="ORF">BDN72DRAFT_877367</name>
</gene>
<keyword evidence="2" id="KW-1185">Reference proteome</keyword>
<reference evidence="1 2" key="1">
    <citation type="journal article" date="2019" name="Nat. Ecol. Evol.">
        <title>Megaphylogeny resolves global patterns of mushroom evolution.</title>
        <authorList>
            <person name="Varga T."/>
            <person name="Krizsan K."/>
            <person name="Foldi C."/>
            <person name="Dima B."/>
            <person name="Sanchez-Garcia M."/>
            <person name="Sanchez-Ramirez S."/>
            <person name="Szollosi G.J."/>
            <person name="Szarkandi J.G."/>
            <person name="Papp V."/>
            <person name="Albert L."/>
            <person name="Andreopoulos W."/>
            <person name="Angelini C."/>
            <person name="Antonin V."/>
            <person name="Barry K.W."/>
            <person name="Bougher N.L."/>
            <person name="Buchanan P."/>
            <person name="Buyck B."/>
            <person name="Bense V."/>
            <person name="Catcheside P."/>
            <person name="Chovatia M."/>
            <person name="Cooper J."/>
            <person name="Damon W."/>
            <person name="Desjardin D."/>
            <person name="Finy P."/>
            <person name="Geml J."/>
            <person name="Haridas S."/>
            <person name="Hughes K."/>
            <person name="Justo A."/>
            <person name="Karasinski D."/>
            <person name="Kautmanova I."/>
            <person name="Kiss B."/>
            <person name="Kocsube S."/>
            <person name="Kotiranta H."/>
            <person name="LaButti K.M."/>
            <person name="Lechner B.E."/>
            <person name="Liimatainen K."/>
            <person name="Lipzen A."/>
            <person name="Lukacs Z."/>
            <person name="Mihaltcheva S."/>
            <person name="Morgado L.N."/>
            <person name="Niskanen T."/>
            <person name="Noordeloos M.E."/>
            <person name="Ohm R.A."/>
            <person name="Ortiz-Santana B."/>
            <person name="Ovrebo C."/>
            <person name="Racz N."/>
            <person name="Riley R."/>
            <person name="Savchenko A."/>
            <person name="Shiryaev A."/>
            <person name="Soop K."/>
            <person name="Spirin V."/>
            <person name="Szebenyi C."/>
            <person name="Tomsovsky M."/>
            <person name="Tulloss R.E."/>
            <person name="Uehling J."/>
            <person name="Grigoriev I.V."/>
            <person name="Vagvolgyi C."/>
            <person name="Papp T."/>
            <person name="Martin F.M."/>
            <person name="Miettinen O."/>
            <person name="Hibbett D.S."/>
            <person name="Nagy L.G."/>
        </authorList>
    </citation>
    <scope>NUCLEOTIDE SEQUENCE [LARGE SCALE GENOMIC DNA]</scope>
    <source>
        <strain evidence="1 2">NL-1719</strain>
    </source>
</reference>
<dbReference type="EMBL" id="ML208303">
    <property type="protein sequence ID" value="TFK71066.1"/>
    <property type="molecule type" value="Genomic_DNA"/>
</dbReference>
<dbReference type="Proteomes" id="UP000308600">
    <property type="component" value="Unassembled WGS sequence"/>
</dbReference>